<reference evidence="1" key="1">
    <citation type="submission" date="2018-02" db="EMBL/GenBank/DDBJ databases">
        <title>Rhizophora mucronata_Transcriptome.</title>
        <authorList>
            <person name="Meera S.P."/>
            <person name="Sreeshan A."/>
            <person name="Augustine A."/>
        </authorList>
    </citation>
    <scope>NUCLEOTIDE SEQUENCE</scope>
    <source>
        <tissue evidence="1">Leaf</tissue>
    </source>
</reference>
<sequence>MLKFDLVCFICTWLSFKC</sequence>
<proteinExistence type="predicted"/>
<organism evidence="1">
    <name type="scientific">Rhizophora mucronata</name>
    <name type="common">Asiatic mangrove</name>
    <dbReference type="NCBI Taxonomy" id="61149"/>
    <lineage>
        <taxon>Eukaryota</taxon>
        <taxon>Viridiplantae</taxon>
        <taxon>Streptophyta</taxon>
        <taxon>Embryophyta</taxon>
        <taxon>Tracheophyta</taxon>
        <taxon>Spermatophyta</taxon>
        <taxon>Magnoliopsida</taxon>
        <taxon>eudicotyledons</taxon>
        <taxon>Gunneridae</taxon>
        <taxon>Pentapetalae</taxon>
        <taxon>rosids</taxon>
        <taxon>fabids</taxon>
        <taxon>Malpighiales</taxon>
        <taxon>Rhizophoraceae</taxon>
        <taxon>Rhizophora</taxon>
    </lineage>
</organism>
<name>A0A2P2QYE6_RHIMU</name>
<dbReference type="AlphaFoldDB" id="A0A2P2QYE6"/>
<accession>A0A2P2QYE6</accession>
<dbReference type="EMBL" id="GGEC01091493">
    <property type="protein sequence ID" value="MBX71977.1"/>
    <property type="molecule type" value="Transcribed_RNA"/>
</dbReference>
<protein>
    <submittedName>
        <fullName evidence="1">Uncharacterized protein</fullName>
    </submittedName>
</protein>
<evidence type="ECO:0000313" key="1">
    <source>
        <dbReference type="EMBL" id="MBX71977.1"/>
    </source>
</evidence>